<evidence type="ECO:0000313" key="2">
    <source>
        <dbReference type="EMBL" id="KAG4420765.1"/>
    </source>
</evidence>
<protein>
    <submittedName>
        <fullName evidence="2">Uncharacterized protein</fullName>
    </submittedName>
</protein>
<evidence type="ECO:0000313" key="3">
    <source>
        <dbReference type="Proteomes" id="UP000664132"/>
    </source>
</evidence>
<comment type="caution">
    <text evidence="2">The sequence shown here is derived from an EMBL/GenBank/DDBJ whole genome shotgun (WGS) entry which is preliminary data.</text>
</comment>
<keyword evidence="3" id="KW-1185">Reference proteome</keyword>
<name>A0A8H7TFN7_9HELO</name>
<feature type="compositionally biased region" description="Acidic residues" evidence="1">
    <location>
        <begin position="68"/>
        <end position="91"/>
    </location>
</feature>
<evidence type="ECO:0000256" key="1">
    <source>
        <dbReference type="SAM" id="MobiDB-lite"/>
    </source>
</evidence>
<sequence>MGKSAILEDDRREDEIEERKRNFEDGLEELDRMRNERLARYLTLDKEWLARLLGVVEWTGIDESNLTELEEASPFDESDSDDKGEVEDENKEGEARGV</sequence>
<gene>
    <name evidence="2" type="ORF">IFR04_006151</name>
</gene>
<dbReference type="AlphaFoldDB" id="A0A8H7TFN7"/>
<proteinExistence type="predicted"/>
<dbReference type="Proteomes" id="UP000664132">
    <property type="component" value="Unassembled WGS sequence"/>
</dbReference>
<feature type="region of interest" description="Disordered" evidence="1">
    <location>
        <begin position="63"/>
        <end position="98"/>
    </location>
</feature>
<accession>A0A8H7TFN7</accession>
<organism evidence="2 3">
    <name type="scientific">Cadophora malorum</name>
    <dbReference type="NCBI Taxonomy" id="108018"/>
    <lineage>
        <taxon>Eukaryota</taxon>
        <taxon>Fungi</taxon>
        <taxon>Dikarya</taxon>
        <taxon>Ascomycota</taxon>
        <taxon>Pezizomycotina</taxon>
        <taxon>Leotiomycetes</taxon>
        <taxon>Helotiales</taxon>
        <taxon>Ploettnerulaceae</taxon>
        <taxon>Cadophora</taxon>
    </lineage>
</organism>
<dbReference type="EMBL" id="JAFJYH010000078">
    <property type="protein sequence ID" value="KAG4420765.1"/>
    <property type="molecule type" value="Genomic_DNA"/>
</dbReference>
<reference evidence="2" key="1">
    <citation type="submission" date="2021-02" db="EMBL/GenBank/DDBJ databases">
        <title>Genome sequence Cadophora malorum strain M34.</title>
        <authorList>
            <person name="Stefanovic E."/>
            <person name="Vu D."/>
            <person name="Scully C."/>
            <person name="Dijksterhuis J."/>
            <person name="Roader J."/>
            <person name="Houbraken J."/>
        </authorList>
    </citation>
    <scope>NUCLEOTIDE SEQUENCE</scope>
    <source>
        <strain evidence="2">M34</strain>
    </source>
</reference>